<evidence type="ECO:0000256" key="13">
    <source>
        <dbReference type="SAM" id="MobiDB-lite"/>
    </source>
</evidence>
<evidence type="ECO:0000256" key="3">
    <source>
        <dbReference type="ARBA" id="ARBA00006663"/>
    </source>
</evidence>
<feature type="region of interest" description="Disordered" evidence="13">
    <location>
        <begin position="596"/>
        <end position="655"/>
    </location>
</feature>
<evidence type="ECO:0000256" key="11">
    <source>
        <dbReference type="ARBA" id="ARBA00039949"/>
    </source>
</evidence>
<feature type="non-terminal residue" evidence="14">
    <location>
        <position position="1"/>
    </location>
</feature>
<sequence length="655" mass="76643">SENDSDPDTSETEQPKQIHYMDEMDSLIPSSLCGVSNEDYYKKIGELKDAHAHTMAVLAKLYENKLCVGDTIVASEDPCESSVHCSSDKQNDGPLSDTTTEGDNATYLRVSEMSSEDQEKDGENIMSCGRDRIRGMWDGFSAQGYISNEESQKPGRSSLPKMKTIKKEQKQWSPKITVPHPFLMTLREAEKKKRKIRSRSEIEIENHMLRKQLEEEAECQKKFRANPVPAHTYIPLLEEIIERNEERRSFVKMRNKDILLAMQKPFGFQEREEKKKEIRKMQIKDLDVPVKKPNKFKAKPVPRYLYDHTISDKIKEEELYRVIRIKVRAQEILQSASLPKSMLRNTFLEKKKPTDWDPDKELKFKPQINAKVPDFKMLHRKSRGKLMRKKNLQLTTVCEPFQLLTPHIRSKKEKIFDDIMADENRMKETQWPYMSCRNQWKSHGINSSPSGCVDLEIIKITKSAKKRKEAVRKSLEEKKKKEEQEVNWKREQKLRERKLKKIISTRAQANDPHQSLAEVSKSKVKQYRNHQRKRTKEYFLELEKIQERVSRRPLLLEELTQRNARGAAERYYTAALKEQGLSEDFVSRKGHSVPGFIFHSSDEESEKNEDNNSVNEESSQEEADGFESDDDQDDSEHIEESSDMEEKEFKESEDE</sequence>
<evidence type="ECO:0000256" key="8">
    <source>
        <dbReference type="ARBA" id="ARBA00023212"/>
    </source>
</evidence>
<evidence type="ECO:0000256" key="10">
    <source>
        <dbReference type="ARBA" id="ARBA00037165"/>
    </source>
</evidence>
<organism evidence="14 15">
    <name type="scientific">Scyliorhinus torazame</name>
    <name type="common">Cloudy catshark</name>
    <name type="synonym">Catulus torazame</name>
    <dbReference type="NCBI Taxonomy" id="75743"/>
    <lineage>
        <taxon>Eukaryota</taxon>
        <taxon>Metazoa</taxon>
        <taxon>Chordata</taxon>
        <taxon>Craniata</taxon>
        <taxon>Vertebrata</taxon>
        <taxon>Chondrichthyes</taxon>
        <taxon>Elasmobranchii</taxon>
        <taxon>Galeomorphii</taxon>
        <taxon>Galeoidea</taxon>
        <taxon>Carcharhiniformes</taxon>
        <taxon>Scyliorhinidae</taxon>
        <taxon>Scyliorhinus</taxon>
    </lineage>
</organism>
<gene>
    <name evidence="14" type="ORF">scyTo_0017047</name>
</gene>
<keyword evidence="8" id="KW-0206">Cytoskeleton</keyword>
<dbReference type="InterPro" id="IPR019579">
    <property type="entry name" value="FAM161A/B"/>
</dbReference>
<dbReference type="InterPro" id="IPR051655">
    <property type="entry name" value="FAM161"/>
</dbReference>
<keyword evidence="7" id="KW-0969">Cilium</keyword>
<evidence type="ECO:0000256" key="12">
    <source>
        <dbReference type="SAM" id="Coils"/>
    </source>
</evidence>
<dbReference type="GO" id="GO:0044782">
    <property type="term" value="P:cilium organization"/>
    <property type="evidence" value="ECO:0007669"/>
    <property type="project" value="TreeGrafter"/>
</dbReference>
<feature type="compositionally biased region" description="Acidic residues" evidence="13">
    <location>
        <begin position="618"/>
        <end position="655"/>
    </location>
</feature>
<feature type="coiled-coil region" evidence="12">
    <location>
        <begin position="461"/>
        <end position="492"/>
    </location>
</feature>
<keyword evidence="4" id="KW-0963">Cytoplasm</keyword>
<dbReference type="PANTHER" id="PTHR21501:SF3">
    <property type="entry name" value="PROTEIN FAM161A"/>
    <property type="match status" value="1"/>
</dbReference>
<evidence type="ECO:0000313" key="14">
    <source>
        <dbReference type="EMBL" id="GCB79953.1"/>
    </source>
</evidence>
<dbReference type="OrthoDB" id="2150121at2759"/>
<dbReference type="GO" id="GO:0005814">
    <property type="term" value="C:centriole"/>
    <property type="evidence" value="ECO:0007669"/>
    <property type="project" value="UniProtKB-SubCell"/>
</dbReference>
<keyword evidence="6 12" id="KW-0175">Coiled coil</keyword>
<name>A0A401Q3R8_SCYTO</name>
<feature type="region of interest" description="Disordered" evidence="13">
    <location>
        <begin position="79"/>
        <end position="102"/>
    </location>
</feature>
<evidence type="ECO:0000313" key="15">
    <source>
        <dbReference type="Proteomes" id="UP000288216"/>
    </source>
</evidence>
<dbReference type="OMA" id="RENRWPY"/>
<evidence type="ECO:0000256" key="1">
    <source>
        <dbReference type="ARBA" id="ARBA00004114"/>
    </source>
</evidence>
<dbReference type="PANTHER" id="PTHR21501">
    <property type="entry name" value="PROTEIN FAM-161"/>
    <property type="match status" value="1"/>
</dbReference>
<evidence type="ECO:0000256" key="5">
    <source>
        <dbReference type="ARBA" id="ARBA00022794"/>
    </source>
</evidence>
<dbReference type="AlphaFoldDB" id="A0A401Q3R8"/>
<comment type="similarity">
    <text evidence="3">Belongs to the FAM161 family.</text>
</comment>
<keyword evidence="15" id="KW-1185">Reference proteome</keyword>
<dbReference type="STRING" id="75743.A0A401Q3R8"/>
<keyword evidence="5" id="KW-0970">Cilium biogenesis/degradation</keyword>
<evidence type="ECO:0000256" key="2">
    <source>
        <dbReference type="ARBA" id="ARBA00004120"/>
    </source>
</evidence>
<accession>A0A401Q3R8</accession>
<comment type="function">
    <text evidence="10">Involved in ciliogenesis.</text>
</comment>
<comment type="caution">
    <text evidence="14">The sequence shown here is derived from an EMBL/GenBank/DDBJ whole genome shotgun (WGS) entry which is preliminary data.</text>
</comment>
<keyword evidence="9" id="KW-0966">Cell projection</keyword>
<comment type="subcellular location">
    <subcellularLocation>
        <location evidence="2">Cytoplasm</location>
        <location evidence="2">Cytoskeleton</location>
        <location evidence="2">Cilium basal body</location>
    </subcellularLocation>
    <subcellularLocation>
        <location evidence="1">Cytoplasm</location>
        <location evidence="1">Cytoskeleton</location>
        <location evidence="1">Microtubule organizing center</location>
        <location evidence="1">Centrosome</location>
        <location evidence="1">Centriole</location>
    </subcellularLocation>
</comment>
<evidence type="ECO:0000256" key="4">
    <source>
        <dbReference type="ARBA" id="ARBA00022490"/>
    </source>
</evidence>
<dbReference type="EMBL" id="BFAA01010772">
    <property type="protein sequence ID" value="GCB79953.1"/>
    <property type="molecule type" value="Genomic_DNA"/>
</dbReference>
<dbReference type="Proteomes" id="UP000288216">
    <property type="component" value="Unassembled WGS sequence"/>
</dbReference>
<feature type="region of interest" description="Disordered" evidence="13">
    <location>
        <begin position="506"/>
        <end position="530"/>
    </location>
</feature>
<evidence type="ECO:0000256" key="6">
    <source>
        <dbReference type="ARBA" id="ARBA00023054"/>
    </source>
</evidence>
<dbReference type="GO" id="GO:0005929">
    <property type="term" value="C:cilium"/>
    <property type="evidence" value="ECO:0007669"/>
    <property type="project" value="TreeGrafter"/>
</dbReference>
<reference evidence="14 15" key="1">
    <citation type="journal article" date="2018" name="Nat. Ecol. Evol.">
        <title>Shark genomes provide insights into elasmobranch evolution and the origin of vertebrates.</title>
        <authorList>
            <person name="Hara Y"/>
            <person name="Yamaguchi K"/>
            <person name="Onimaru K"/>
            <person name="Kadota M"/>
            <person name="Koyanagi M"/>
            <person name="Keeley SD"/>
            <person name="Tatsumi K"/>
            <person name="Tanaka K"/>
            <person name="Motone F"/>
            <person name="Kageyama Y"/>
            <person name="Nozu R"/>
            <person name="Adachi N"/>
            <person name="Nishimura O"/>
            <person name="Nakagawa R"/>
            <person name="Tanegashima C"/>
            <person name="Kiyatake I"/>
            <person name="Matsumoto R"/>
            <person name="Murakumo K"/>
            <person name="Nishida K"/>
            <person name="Terakita A"/>
            <person name="Kuratani S"/>
            <person name="Sato K"/>
            <person name="Hyodo S Kuraku.S."/>
        </authorList>
    </citation>
    <scope>NUCLEOTIDE SEQUENCE [LARGE SCALE GENOMIC DNA]</scope>
</reference>
<evidence type="ECO:0000256" key="9">
    <source>
        <dbReference type="ARBA" id="ARBA00023273"/>
    </source>
</evidence>
<evidence type="ECO:0000256" key="7">
    <source>
        <dbReference type="ARBA" id="ARBA00023069"/>
    </source>
</evidence>
<protein>
    <recommendedName>
        <fullName evidence="11">Protein FAM161A</fullName>
    </recommendedName>
</protein>
<dbReference type="Pfam" id="PF10595">
    <property type="entry name" value="FAM161A_B"/>
    <property type="match status" value="1"/>
</dbReference>
<proteinExistence type="inferred from homology"/>